<gene>
    <name evidence="4" type="ORF">CVM52_12625</name>
</gene>
<evidence type="ECO:0000256" key="2">
    <source>
        <dbReference type="ARBA" id="ARBA00023002"/>
    </source>
</evidence>
<accession>A0A2M8J0K2</accession>
<dbReference type="PRINTS" id="PR00080">
    <property type="entry name" value="SDRFAMILY"/>
</dbReference>
<evidence type="ECO:0000256" key="1">
    <source>
        <dbReference type="ARBA" id="ARBA00006484"/>
    </source>
</evidence>
<dbReference type="PRINTS" id="PR00081">
    <property type="entry name" value="GDHRDH"/>
</dbReference>
<dbReference type="Pfam" id="PF00106">
    <property type="entry name" value="adh_short"/>
    <property type="match status" value="1"/>
</dbReference>
<dbReference type="PANTHER" id="PTHR24320:SF148">
    <property type="entry name" value="NAD(P)-BINDING ROSSMANN-FOLD SUPERFAMILY PROTEIN"/>
    <property type="match status" value="1"/>
</dbReference>
<reference evidence="4 5" key="1">
    <citation type="journal article" date="2018" name="Int. J. Syst. Evol. Microbiol.">
        <title>Pseudooceanicola lipolyticus sp. nov., a marine alphaproteobacterium, reclassification of Oceanicola flagellatus as Pseudooceanicola flagellatus comb. nov. and emended description of the genus Pseudooceanicola.</title>
        <authorList>
            <person name="Huang M.-M."/>
            <person name="Guo L.-L."/>
            <person name="Wu Y.-H."/>
            <person name="Lai Q.-L."/>
            <person name="Shao Z.-Z."/>
            <person name="Wang C.-S."/>
            <person name="Wu M."/>
            <person name="Xu X.-W."/>
        </authorList>
    </citation>
    <scope>NUCLEOTIDE SEQUENCE [LARGE SCALE GENOMIC DNA]</scope>
    <source>
        <strain evidence="4 5">157</strain>
    </source>
</reference>
<proteinExistence type="inferred from homology"/>
<evidence type="ECO:0000256" key="3">
    <source>
        <dbReference type="RuleBase" id="RU000363"/>
    </source>
</evidence>
<dbReference type="Proteomes" id="UP000231553">
    <property type="component" value="Unassembled WGS sequence"/>
</dbReference>
<dbReference type="SUPFAM" id="SSF51735">
    <property type="entry name" value="NAD(P)-binding Rossmann-fold domains"/>
    <property type="match status" value="1"/>
</dbReference>
<organism evidence="4 5">
    <name type="scientific">Pseudooceanicola lipolyticus</name>
    <dbReference type="NCBI Taxonomy" id="2029104"/>
    <lineage>
        <taxon>Bacteria</taxon>
        <taxon>Pseudomonadati</taxon>
        <taxon>Pseudomonadota</taxon>
        <taxon>Alphaproteobacteria</taxon>
        <taxon>Rhodobacterales</taxon>
        <taxon>Paracoccaceae</taxon>
        <taxon>Pseudooceanicola</taxon>
    </lineage>
</organism>
<comment type="caution">
    <text evidence="4">The sequence shown here is derived from an EMBL/GenBank/DDBJ whole genome shotgun (WGS) entry which is preliminary data.</text>
</comment>
<dbReference type="OrthoDB" id="9785826at2"/>
<dbReference type="Gene3D" id="3.40.50.720">
    <property type="entry name" value="NAD(P)-binding Rossmann-like Domain"/>
    <property type="match status" value="1"/>
</dbReference>
<dbReference type="RefSeq" id="WP_100162855.1">
    <property type="nucleotide sequence ID" value="NZ_PGTB01000047.1"/>
</dbReference>
<dbReference type="AlphaFoldDB" id="A0A2M8J0K2"/>
<dbReference type="PANTHER" id="PTHR24320">
    <property type="entry name" value="RETINOL DEHYDROGENASE"/>
    <property type="match status" value="1"/>
</dbReference>
<dbReference type="InterPro" id="IPR002347">
    <property type="entry name" value="SDR_fam"/>
</dbReference>
<sequence length="260" mass="27602">MKTILITGATQGLGRATAQALAEQGHALILHGRDAQKLAETADDLRRFGTQVQTELADLSDLSDAAAMAARLIALQQPIDVLINNAGVFKTAQTRAGRFDVRFAVNTLASALLATRLHPLIPRDGRIIHLSSAAQASVDPQALDGNRSLQDMEAYAQSKLAITLWSQAFADSHPDGPVSLAVNPGSLLATRMVREGFGTSGNNLNIGVDILTQAALSRDFATASGRYYDNDAGRFAPRFPDAQAQEITQQVDSLLSDIGA</sequence>
<protein>
    <submittedName>
        <fullName evidence="4">Oxidoreductase</fullName>
    </submittedName>
</protein>
<comment type="similarity">
    <text evidence="1 3">Belongs to the short-chain dehydrogenases/reductases (SDR) family.</text>
</comment>
<evidence type="ECO:0000313" key="5">
    <source>
        <dbReference type="Proteomes" id="UP000231553"/>
    </source>
</evidence>
<dbReference type="PROSITE" id="PS00061">
    <property type="entry name" value="ADH_SHORT"/>
    <property type="match status" value="1"/>
</dbReference>
<dbReference type="EMBL" id="PGTB01000047">
    <property type="protein sequence ID" value="PJE36317.1"/>
    <property type="molecule type" value="Genomic_DNA"/>
</dbReference>
<evidence type="ECO:0000313" key="4">
    <source>
        <dbReference type="EMBL" id="PJE36317.1"/>
    </source>
</evidence>
<dbReference type="GO" id="GO:0016491">
    <property type="term" value="F:oxidoreductase activity"/>
    <property type="evidence" value="ECO:0007669"/>
    <property type="project" value="UniProtKB-KW"/>
</dbReference>
<name>A0A2M8J0K2_9RHOB</name>
<dbReference type="InterPro" id="IPR036291">
    <property type="entry name" value="NAD(P)-bd_dom_sf"/>
</dbReference>
<keyword evidence="2" id="KW-0560">Oxidoreductase</keyword>
<dbReference type="InterPro" id="IPR020904">
    <property type="entry name" value="Sc_DH/Rdtase_CS"/>
</dbReference>
<keyword evidence="5" id="KW-1185">Reference proteome</keyword>